<evidence type="ECO:0000259" key="12">
    <source>
        <dbReference type="Pfam" id="PF02878"/>
    </source>
</evidence>
<dbReference type="InterPro" id="IPR005841">
    <property type="entry name" value="Alpha-D-phosphohexomutase_SF"/>
</dbReference>
<feature type="domain" description="Alpha-D-phosphohexomutase alpha/beta/alpha" evidence="14">
    <location>
        <begin position="254"/>
        <end position="364"/>
    </location>
</feature>
<keyword evidence="9" id="KW-0413">Isomerase</keyword>
<keyword evidence="8 10" id="KW-0460">Magnesium</keyword>
<dbReference type="Gene3D" id="3.40.120.10">
    <property type="entry name" value="Alpha-D-Glucose-1,6-Bisphosphate, subunit A, domain 3"/>
    <property type="match status" value="3"/>
</dbReference>
<dbReference type="PANTHER" id="PTHR43771:SF1">
    <property type="entry name" value="PHOSPHOMANNOMUTASE"/>
    <property type="match status" value="1"/>
</dbReference>
<name>A0A1I4QKF3_9GAMM</name>
<dbReference type="EMBL" id="FOUR01000001">
    <property type="protein sequence ID" value="SFM40246.1"/>
    <property type="molecule type" value="Genomic_DNA"/>
</dbReference>
<keyword evidence="16" id="KW-1185">Reference proteome</keyword>
<dbReference type="InterPro" id="IPR005844">
    <property type="entry name" value="A-D-PHexomutase_a/b/a-I"/>
</dbReference>
<dbReference type="PANTHER" id="PTHR43771">
    <property type="entry name" value="PHOSPHOMANNOMUTASE"/>
    <property type="match status" value="1"/>
</dbReference>
<dbReference type="InterPro" id="IPR036900">
    <property type="entry name" value="A-D-PHexomutase_C_sf"/>
</dbReference>
<evidence type="ECO:0000256" key="10">
    <source>
        <dbReference type="RuleBase" id="RU004326"/>
    </source>
</evidence>
<comment type="cofactor">
    <cofactor evidence="2">
        <name>Mg(2+)</name>
        <dbReference type="ChEBI" id="CHEBI:18420"/>
    </cofactor>
</comment>
<dbReference type="AlphaFoldDB" id="A0A1I4QKF3"/>
<dbReference type="OrthoDB" id="9803322at2"/>
<dbReference type="InterPro" id="IPR005845">
    <property type="entry name" value="A-D-PHexomutase_a/b/a-II"/>
</dbReference>
<comment type="pathway">
    <text evidence="3">Nucleotide-sugar biosynthesis; GDP-alpha-D-mannose biosynthesis; alpha-D-mannose 1-phosphate from D-fructose 6-phosphate: step 2/2.</text>
</comment>
<evidence type="ECO:0000256" key="1">
    <source>
        <dbReference type="ARBA" id="ARBA00000586"/>
    </source>
</evidence>
<evidence type="ECO:0000256" key="4">
    <source>
        <dbReference type="ARBA" id="ARBA00010231"/>
    </source>
</evidence>
<dbReference type="RefSeq" id="WP_091997530.1">
    <property type="nucleotide sequence ID" value="NZ_FOUR01000001.1"/>
</dbReference>
<feature type="domain" description="Alpha-D-phosphohexomutase C-terminal" evidence="11">
    <location>
        <begin position="369"/>
        <end position="428"/>
    </location>
</feature>
<evidence type="ECO:0000259" key="11">
    <source>
        <dbReference type="Pfam" id="PF00408"/>
    </source>
</evidence>
<organism evidence="15 16">
    <name type="scientific">Marinobacter pelagius</name>
    <dbReference type="NCBI Taxonomy" id="379482"/>
    <lineage>
        <taxon>Bacteria</taxon>
        <taxon>Pseudomonadati</taxon>
        <taxon>Pseudomonadota</taxon>
        <taxon>Gammaproteobacteria</taxon>
        <taxon>Pseudomonadales</taxon>
        <taxon>Marinobacteraceae</taxon>
        <taxon>Marinobacter</taxon>
    </lineage>
</organism>
<proteinExistence type="inferred from homology"/>
<dbReference type="CDD" id="cd03089">
    <property type="entry name" value="PMM_PGM"/>
    <property type="match status" value="1"/>
</dbReference>
<feature type="domain" description="Alpha-D-phosphohexomutase alpha/beta/alpha" evidence="12">
    <location>
        <begin position="6"/>
        <end position="129"/>
    </location>
</feature>
<dbReference type="InterPro" id="IPR005846">
    <property type="entry name" value="A-D-PHexomutase_a/b/a-III"/>
</dbReference>
<keyword evidence="7 10" id="KW-0479">Metal-binding</keyword>
<evidence type="ECO:0000256" key="2">
    <source>
        <dbReference type="ARBA" id="ARBA00001946"/>
    </source>
</evidence>
<sequence>MDLSCFKAYDLRGRVPDQLNPVLAEKIGRAYVEVTGAKKVIVGYDIRLSSPEIAEALSSGLMAAGADVFDIGLCGTEQVYFATSHYKMDGGIMVTASHNPKDHNGMKMVGPESRPISSDNGLNEIRDRVLEPFADAAQQGSYEPLEVMSAYVDHLLGYIDAASLKPMTIVCNAGNGGAGLVIDELEQHLPFEFVKVHHQPDGHFPNGVPNPILRENRAATADAVIEQGAAMGIAWDGDYDRCFFFDENGRFIEGYYIVGLLADQFLRKTGGGKVIHDPRLTWNTLDLVKAAGGEAIESKTGHAFIKQRMRDEDAVYGGEMSAHHYFRDFAYCDSGMIPWLLVAERLCQSGQTLSSLIDARIEAYPASGEINRTIADPPKVIAAIEAKYSVGAKSVSHVDGVSIEFDDWRFNLRMSNTEPVVRLNVESRANIPLMEEKTKELLAEMDRLNEEG</sequence>
<evidence type="ECO:0000313" key="16">
    <source>
        <dbReference type="Proteomes" id="UP000199339"/>
    </source>
</evidence>
<dbReference type="Proteomes" id="UP000199339">
    <property type="component" value="Unassembled WGS sequence"/>
</dbReference>
<comment type="catalytic activity">
    <reaction evidence="1">
        <text>alpha-D-mannose 1-phosphate = D-mannose 6-phosphate</text>
        <dbReference type="Rhea" id="RHEA:11140"/>
        <dbReference type="ChEBI" id="CHEBI:58409"/>
        <dbReference type="ChEBI" id="CHEBI:58735"/>
        <dbReference type="EC" id="5.4.2.8"/>
    </reaction>
</comment>
<evidence type="ECO:0000259" key="13">
    <source>
        <dbReference type="Pfam" id="PF02879"/>
    </source>
</evidence>
<gene>
    <name evidence="15" type="ORF">SAMN04487961_0141</name>
</gene>
<feature type="domain" description="Alpha-D-phosphohexomutase alpha/beta/alpha" evidence="13">
    <location>
        <begin position="150"/>
        <end position="249"/>
    </location>
</feature>
<dbReference type="Gene3D" id="3.30.310.50">
    <property type="entry name" value="Alpha-D-phosphohexomutase, C-terminal domain"/>
    <property type="match status" value="1"/>
</dbReference>
<dbReference type="Pfam" id="PF00408">
    <property type="entry name" value="PGM_PMM_IV"/>
    <property type="match status" value="1"/>
</dbReference>
<dbReference type="Pfam" id="PF02879">
    <property type="entry name" value="PGM_PMM_II"/>
    <property type="match status" value="1"/>
</dbReference>
<evidence type="ECO:0000256" key="5">
    <source>
        <dbReference type="ARBA" id="ARBA00012730"/>
    </source>
</evidence>
<evidence type="ECO:0000313" key="15">
    <source>
        <dbReference type="EMBL" id="SFM40246.1"/>
    </source>
</evidence>
<keyword evidence="6" id="KW-0597">Phosphoprotein</keyword>
<dbReference type="EC" id="5.4.2.8" evidence="5"/>
<dbReference type="GO" id="GO:0000287">
    <property type="term" value="F:magnesium ion binding"/>
    <property type="evidence" value="ECO:0007669"/>
    <property type="project" value="InterPro"/>
</dbReference>
<evidence type="ECO:0000259" key="14">
    <source>
        <dbReference type="Pfam" id="PF02880"/>
    </source>
</evidence>
<comment type="similarity">
    <text evidence="4 10">Belongs to the phosphohexose mutase family.</text>
</comment>
<dbReference type="GO" id="GO:0005975">
    <property type="term" value="P:carbohydrate metabolic process"/>
    <property type="evidence" value="ECO:0007669"/>
    <property type="project" value="InterPro"/>
</dbReference>
<evidence type="ECO:0000256" key="7">
    <source>
        <dbReference type="ARBA" id="ARBA00022723"/>
    </source>
</evidence>
<dbReference type="InterPro" id="IPR005843">
    <property type="entry name" value="A-D-PHexomutase_C"/>
</dbReference>
<dbReference type="SUPFAM" id="SSF53738">
    <property type="entry name" value="Phosphoglucomutase, first 3 domains"/>
    <property type="match status" value="3"/>
</dbReference>
<dbReference type="SUPFAM" id="SSF55957">
    <property type="entry name" value="Phosphoglucomutase, C-terminal domain"/>
    <property type="match status" value="1"/>
</dbReference>
<protein>
    <recommendedName>
        <fullName evidence="5">phosphomannomutase</fullName>
        <ecNumber evidence="5">5.4.2.8</ecNumber>
    </recommendedName>
</protein>
<dbReference type="Pfam" id="PF02878">
    <property type="entry name" value="PGM_PMM_I"/>
    <property type="match status" value="1"/>
</dbReference>
<dbReference type="Pfam" id="PF02880">
    <property type="entry name" value="PGM_PMM_III"/>
    <property type="match status" value="1"/>
</dbReference>
<accession>A0A1I4QKF3</accession>
<dbReference type="GO" id="GO:0004615">
    <property type="term" value="F:phosphomannomutase activity"/>
    <property type="evidence" value="ECO:0007669"/>
    <property type="project" value="UniProtKB-EC"/>
</dbReference>
<evidence type="ECO:0000256" key="6">
    <source>
        <dbReference type="ARBA" id="ARBA00022553"/>
    </source>
</evidence>
<reference evidence="16" key="1">
    <citation type="submission" date="2016-10" db="EMBL/GenBank/DDBJ databases">
        <authorList>
            <person name="Varghese N."/>
            <person name="Submissions S."/>
        </authorList>
    </citation>
    <scope>NUCLEOTIDE SEQUENCE [LARGE SCALE GENOMIC DNA]</scope>
    <source>
        <strain evidence="16">CGMCC 1.6775</strain>
    </source>
</reference>
<evidence type="ECO:0000256" key="3">
    <source>
        <dbReference type="ARBA" id="ARBA00004699"/>
    </source>
</evidence>
<dbReference type="PRINTS" id="PR00509">
    <property type="entry name" value="PGMPMM"/>
</dbReference>
<dbReference type="InterPro" id="IPR016066">
    <property type="entry name" value="A-D-PHexomutase_CS"/>
</dbReference>
<evidence type="ECO:0000256" key="8">
    <source>
        <dbReference type="ARBA" id="ARBA00022842"/>
    </source>
</evidence>
<evidence type="ECO:0000256" key="9">
    <source>
        <dbReference type="ARBA" id="ARBA00023235"/>
    </source>
</evidence>
<dbReference type="InterPro" id="IPR016055">
    <property type="entry name" value="A-D-PHexomutase_a/b/a-I/II/III"/>
</dbReference>
<dbReference type="PROSITE" id="PS00710">
    <property type="entry name" value="PGM_PMM"/>
    <property type="match status" value="1"/>
</dbReference>